<feature type="compositionally biased region" description="Polar residues" evidence="7">
    <location>
        <begin position="280"/>
        <end position="293"/>
    </location>
</feature>
<feature type="region of interest" description="Disordered" evidence="7">
    <location>
        <begin position="486"/>
        <end position="507"/>
    </location>
</feature>
<feature type="compositionally biased region" description="Polar residues" evidence="7">
    <location>
        <begin position="93"/>
        <end position="110"/>
    </location>
</feature>
<feature type="domain" description="RRM" evidence="8">
    <location>
        <begin position="294"/>
        <end position="364"/>
    </location>
</feature>
<dbReference type="CDD" id="cd12318">
    <property type="entry name" value="RRM5_RBM19_like"/>
    <property type="match status" value="1"/>
</dbReference>
<dbReference type="CDD" id="cd12569">
    <property type="entry name" value="RRM4_RBM19"/>
    <property type="match status" value="1"/>
</dbReference>
<comment type="similarity">
    <text evidence="2">Belongs to the RRM MRD1 family.</text>
</comment>
<dbReference type="OrthoDB" id="439639at2759"/>
<dbReference type="CDD" id="cd12564">
    <property type="entry name" value="RRM1_RBM19"/>
    <property type="match status" value="1"/>
</dbReference>
<evidence type="ECO:0000256" key="4">
    <source>
        <dbReference type="ARBA" id="ARBA00022884"/>
    </source>
</evidence>
<feature type="compositionally biased region" description="Acidic residues" evidence="7">
    <location>
        <begin position="709"/>
        <end position="724"/>
    </location>
</feature>
<feature type="region of interest" description="Disordered" evidence="7">
    <location>
        <begin position="157"/>
        <end position="293"/>
    </location>
</feature>
<dbReference type="SMART" id="SM00361">
    <property type="entry name" value="RRM_1"/>
    <property type="match status" value="2"/>
</dbReference>
<feature type="non-terminal residue" evidence="9">
    <location>
        <position position="886"/>
    </location>
</feature>
<feature type="compositionally biased region" description="Basic and acidic residues" evidence="7">
    <location>
        <begin position="209"/>
        <end position="222"/>
    </location>
</feature>
<evidence type="ECO:0000256" key="7">
    <source>
        <dbReference type="SAM" id="MobiDB-lite"/>
    </source>
</evidence>
<dbReference type="InterPro" id="IPR035979">
    <property type="entry name" value="RBD_domain_sf"/>
</dbReference>
<feature type="region of interest" description="Disordered" evidence="7">
    <location>
        <begin position="704"/>
        <end position="725"/>
    </location>
</feature>
<feature type="compositionally biased region" description="Acidic residues" evidence="7">
    <location>
        <begin position="230"/>
        <end position="250"/>
    </location>
</feature>
<evidence type="ECO:0000256" key="5">
    <source>
        <dbReference type="ARBA" id="ARBA00023242"/>
    </source>
</evidence>
<feature type="domain" description="RRM" evidence="8">
    <location>
        <begin position="728"/>
        <end position="809"/>
    </location>
</feature>
<dbReference type="FunFam" id="3.30.70.330:FF:000389">
    <property type="entry name" value="RNA binding motif protein 19"/>
    <property type="match status" value="1"/>
</dbReference>
<evidence type="ECO:0000256" key="2">
    <source>
        <dbReference type="ARBA" id="ARBA00008033"/>
    </source>
</evidence>
<dbReference type="InterPro" id="IPR000504">
    <property type="entry name" value="RRM_dom"/>
</dbReference>
<dbReference type="InterPro" id="IPR003954">
    <property type="entry name" value="RRM_euk-type"/>
</dbReference>
<organism evidence="9 10">
    <name type="scientific">Scopus umbretta</name>
    <name type="common">Hammerkop</name>
    <dbReference type="NCBI Taxonomy" id="33581"/>
    <lineage>
        <taxon>Eukaryota</taxon>
        <taxon>Metazoa</taxon>
        <taxon>Chordata</taxon>
        <taxon>Craniata</taxon>
        <taxon>Vertebrata</taxon>
        <taxon>Euteleostomi</taxon>
        <taxon>Archelosauria</taxon>
        <taxon>Archosauria</taxon>
        <taxon>Dinosauria</taxon>
        <taxon>Saurischia</taxon>
        <taxon>Theropoda</taxon>
        <taxon>Coelurosauria</taxon>
        <taxon>Aves</taxon>
        <taxon>Neognathae</taxon>
        <taxon>Neoaves</taxon>
        <taxon>Aequornithes</taxon>
        <taxon>Pelecaniformes</taxon>
        <taxon>Scopidae</taxon>
        <taxon>Scopus</taxon>
    </lineage>
</organism>
<dbReference type="SUPFAM" id="SSF54928">
    <property type="entry name" value="RNA-binding domain, RBD"/>
    <property type="match status" value="4"/>
</dbReference>
<dbReference type="AlphaFoldDB" id="A0A7L4HVR4"/>
<feature type="compositionally biased region" description="Basic and acidic residues" evidence="7">
    <location>
        <begin position="493"/>
        <end position="505"/>
    </location>
</feature>
<feature type="domain" description="RRM" evidence="8">
    <location>
        <begin position="830"/>
        <end position="886"/>
    </location>
</feature>
<dbReference type="Gene3D" id="3.30.70.330">
    <property type="match status" value="6"/>
</dbReference>
<accession>A0A7L4HVR4</accession>
<evidence type="ECO:0000256" key="6">
    <source>
        <dbReference type="PROSITE-ProRule" id="PRU00176"/>
    </source>
</evidence>
<dbReference type="CDD" id="cd12502">
    <property type="entry name" value="RRM2_RMB19"/>
    <property type="match status" value="1"/>
</dbReference>
<dbReference type="InterPro" id="IPR034418">
    <property type="entry name" value="RMB19_RRM1"/>
</dbReference>
<feature type="domain" description="RRM" evidence="8">
    <location>
        <begin position="1"/>
        <end position="77"/>
    </location>
</feature>
<keyword evidence="4 6" id="KW-0694">RNA-binding</keyword>
<keyword evidence="10" id="KW-1185">Reference proteome</keyword>
<feature type="region of interest" description="Disordered" evidence="7">
    <location>
        <begin position="80"/>
        <end position="131"/>
    </location>
</feature>
<dbReference type="GO" id="GO:0005634">
    <property type="term" value="C:nucleus"/>
    <property type="evidence" value="ECO:0007669"/>
    <property type="project" value="UniProtKB-SubCell"/>
</dbReference>
<dbReference type="InterPro" id="IPR034417">
    <property type="entry name" value="RMB19_RRM2"/>
</dbReference>
<dbReference type="InterPro" id="IPR012677">
    <property type="entry name" value="Nucleotide-bd_a/b_plait_sf"/>
</dbReference>
<feature type="compositionally biased region" description="Basic and acidic residues" evidence="7">
    <location>
        <begin position="119"/>
        <end position="131"/>
    </location>
</feature>
<evidence type="ECO:0000256" key="3">
    <source>
        <dbReference type="ARBA" id="ARBA00022737"/>
    </source>
</evidence>
<dbReference type="PROSITE" id="PS50102">
    <property type="entry name" value="RRM"/>
    <property type="match status" value="6"/>
</dbReference>
<comment type="subcellular location">
    <subcellularLocation>
        <location evidence="1">Nucleus</location>
    </subcellularLocation>
</comment>
<dbReference type="InterPro" id="IPR034423">
    <property type="entry name" value="RBM19_RRM5"/>
</dbReference>
<dbReference type="FunFam" id="3.30.70.330:FF:000277">
    <property type="entry name" value="RNA binding motif protein 19"/>
    <property type="match status" value="1"/>
</dbReference>
<dbReference type="PANTHER" id="PTHR48039">
    <property type="entry name" value="RNA-BINDING MOTIF PROTEIN 14B"/>
    <property type="match status" value="1"/>
</dbReference>
<dbReference type="SMART" id="SM00360">
    <property type="entry name" value="RRM"/>
    <property type="match status" value="6"/>
</dbReference>
<evidence type="ECO:0000259" key="8">
    <source>
        <dbReference type="PROSITE" id="PS50102"/>
    </source>
</evidence>
<feature type="compositionally biased region" description="Acidic residues" evidence="7">
    <location>
        <begin position="175"/>
        <end position="195"/>
    </location>
</feature>
<dbReference type="CDD" id="cd12567">
    <property type="entry name" value="RRM3_RBM19"/>
    <property type="match status" value="1"/>
</dbReference>
<dbReference type="InterPro" id="IPR034420">
    <property type="entry name" value="RBM19_RRM4"/>
</dbReference>
<reference evidence="9 10" key="1">
    <citation type="submission" date="2020-02" db="EMBL/GenBank/DDBJ databases">
        <title>Bird 10,000 Genomes (B10K) Project - Family phase.</title>
        <authorList>
            <person name="Zhang G."/>
        </authorList>
    </citation>
    <scope>NUCLEOTIDE SEQUENCE [LARGE SCALE GENOMIC DNA]</scope>
    <source>
        <strain evidence="9">B10K-DU-002-70</strain>
        <tissue evidence="9">Muscle</tissue>
    </source>
</reference>
<evidence type="ECO:0000313" key="10">
    <source>
        <dbReference type="Proteomes" id="UP000539032"/>
    </source>
</evidence>
<dbReference type="InterPro" id="IPR034419">
    <property type="entry name" value="RBM19_RRM3"/>
</dbReference>
<keyword evidence="5" id="KW-0539">Nucleus</keyword>
<dbReference type="Proteomes" id="UP000539032">
    <property type="component" value="Unassembled WGS sequence"/>
</dbReference>
<dbReference type="EMBL" id="VZTL01032271">
    <property type="protein sequence ID" value="NXX56803.1"/>
    <property type="molecule type" value="Genomic_DNA"/>
</dbReference>
<dbReference type="FunFam" id="3.30.70.330:FF:000297">
    <property type="entry name" value="RNA binding motif protein 19"/>
    <property type="match status" value="1"/>
</dbReference>
<gene>
    <name evidence="9" type="primary">Rbm19</name>
    <name evidence="9" type="ORF">SCOUMB_R07233</name>
</gene>
<protein>
    <submittedName>
        <fullName evidence="9">RBM19 protein</fullName>
    </submittedName>
</protein>
<sequence>AFLFSFLVSQMKEDRFRKLFAAFGTLTDCCLKFTKDGKFRKFGFIGYKSEDEAQIALNHFNRSFIDTSRVTVELCKSFGDPSKPKAWSKHSQKSSALGKQTEKPVTSTAPAGTKKDKKKKDPTENLKELEEDKTFQEFLMVHQKRSQVATWANDALAEEPKKGKSKPVADYLNFDSDESEELSEEEDGSEPSEDEEKTKEGKKAATSKDLSDMDYLKSKVVKDSSSSSSTEEETDSEEVEEESENEEDSGIAETIGTHADKRGKPKAQQTQQVEKKKGSTLENQGSSAEASTPYTVKLRGAPLNITEQKIREFFLPLKPVAIRIGKNAQGKNTGYIFVDLKSEAEVQRALKRKKEYIGGRCIEVFRCGNTPEETVTAKPDNQLWQRRKRDDEEEEDLSESGRLFVRNLPFTSTEEDLEKIFSKYGPLSEIHFPIDRLTKKSKGFAFITYMIPEHAVKAYAEMDGQVFQGRMMHLLPSTIKKEKIEDVDAEESSSYKKQKEAKDKANSASSHNWNTLFVGTNAVADAIAQKYNASKSQVLDHESKDSVAVRVALGETELVQEIRRFLIENGVSLDSFSQAAGERSKTVILVKNLPASTNIAELEDVFGKHGSLGRVLLPEGGITAIVEFLEPTEAKQAFTKLAYSKFHSVPLYLEWAPMGVFFSPAPQKKTHEVTEKEGKARLLSGGLIPFVSGDDTDTSIKCSEKTATQEEEEVEEEEEEEEESIPGCTLFIKNLNFATTEDTLKETFSKVGAVKSCTISKKKDKAGTLLSMGFGFVEYKKPESAQKALRRLQGCSVDGHKLEVKISERAVRPPVKSSRKKQTVKKQKTSKILVRNIPFQATVREIRELFSTFGELKTVRLPKKMAGTGSHRGFGFVDFLTKQDAK</sequence>
<evidence type="ECO:0000256" key="1">
    <source>
        <dbReference type="ARBA" id="ARBA00004123"/>
    </source>
</evidence>
<evidence type="ECO:0000313" key="9">
    <source>
        <dbReference type="EMBL" id="NXX56803.1"/>
    </source>
</evidence>
<proteinExistence type="inferred from homology"/>
<name>A0A7L4HVR4_SCOUM</name>
<dbReference type="GO" id="GO:0003729">
    <property type="term" value="F:mRNA binding"/>
    <property type="evidence" value="ECO:0007669"/>
    <property type="project" value="TreeGrafter"/>
</dbReference>
<feature type="non-terminal residue" evidence="9">
    <location>
        <position position="1"/>
    </location>
</feature>
<dbReference type="InterPro" id="IPR051945">
    <property type="entry name" value="RRM_MRD1_RNA_proc_ribogen"/>
</dbReference>
<dbReference type="Pfam" id="PF00076">
    <property type="entry name" value="RRM_1"/>
    <property type="match status" value="6"/>
</dbReference>
<dbReference type="FunFam" id="3.30.70.330:FF:000740">
    <property type="entry name" value="RNA binding motif protein 19"/>
    <property type="match status" value="1"/>
</dbReference>
<comment type="caution">
    <text evidence="9">The sequence shown here is derived from an EMBL/GenBank/DDBJ whole genome shotgun (WGS) entry which is preliminary data.</text>
</comment>
<feature type="domain" description="RRM" evidence="8">
    <location>
        <begin position="586"/>
        <end position="658"/>
    </location>
</feature>
<dbReference type="PANTHER" id="PTHR48039:SF5">
    <property type="entry name" value="RNA-BINDING PROTEIN 28"/>
    <property type="match status" value="1"/>
</dbReference>
<feature type="domain" description="RRM" evidence="8">
    <location>
        <begin position="401"/>
        <end position="479"/>
    </location>
</feature>
<keyword evidence="3" id="KW-0677">Repeat</keyword>